<dbReference type="SUPFAM" id="SSF48452">
    <property type="entry name" value="TPR-like"/>
    <property type="match status" value="1"/>
</dbReference>
<dbReference type="InterPro" id="IPR011990">
    <property type="entry name" value="TPR-like_helical_dom_sf"/>
</dbReference>
<dbReference type="RefSeq" id="WP_012198353.1">
    <property type="nucleotide sequence ID" value="NC_010001.1"/>
</dbReference>
<sequence>MITVSACLIVKNEEEVLARCLDCVQRVADEIIIVDTGSTDRTKEIASRYTDLIYDFKWVDDFSAARNFSFSKASMEYLYVADADEIIEEEQIHNFLRLKETLFPEIEIVQMYYCNQLEFNTTYNFDKEYRPKLYKRVREFRFYDPLHEAVRLEPVIYDSEIEIVHKPLSNHAPRDFTTYQKIIARGENLSDKLRSMYARELFIAGEDSDFIDAYSYFYETVLHTTLGLTELKQCQCVLARGARLQQKDQDFFKVCLKNVACSVTSSEICFELGEYYLQNGDELEAILWYYNAAFETEAELNLHYQGDYPLNKLALCYQALGNDEEALKYVNLRDEWKAEER</sequence>
<reference evidence="3" key="1">
    <citation type="submission" date="2007-11" db="EMBL/GenBank/DDBJ databases">
        <title>Complete genome sequence of Clostridium phytofermentans ISDg.</title>
        <authorList>
            <person name="Leschine S.B."/>
            <person name="Warnick T.A."/>
            <person name="Blanchard J.L."/>
            <person name="Schnell D.J."/>
            <person name="Petit E.L."/>
            <person name="LaTouf W.G."/>
            <person name="Copeland A."/>
            <person name="Lucas S."/>
            <person name="Lapidus A."/>
            <person name="Barry K."/>
            <person name="Glavina del Rio T."/>
            <person name="Dalin E."/>
            <person name="Tice H."/>
            <person name="Pitluck S."/>
            <person name="Kiss H."/>
            <person name="Brettin T."/>
            <person name="Bruce D."/>
            <person name="Detter J.C."/>
            <person name="Han C."/>
            <person name="Kuske C."/>
            <person name="Schmutz J."/>
            <person name="Larimer F."/>
            <person name="Land M."/>
            <person name="Hauser L."/>
            <person name="Kyrpides N."/>
            <person name="Kim E.A."/>
            <person name="Richardson P."/>
        </authorList>
    </citation>
    <scope>NUCLEOTIDE SEQUENCE [LARGE SCALE GENOMIC DNA]</scope>
    <source>
        <strain evidence="3">ATCC 700394 / DSM 18823 / ISDg</strain>
    </source>
</reference>
<dbReference type="EMBL" id="CP000885">
    <property type="protein sequence ID" value="ABX40710.1"/>
    <property type="molecule type" value="Genomic_DNA"/>
</dbReference>
<keyword evidence="2" id="KW-0808">Transferase</keyword>
<dbReference type="InterPro" id="IPR001173">
    <property type="entry name" value="Glyco_trans_2-like"/>
</dbReference>
<evidence type="ECO:0000259" key="1">
    <source>
        <dbReference type="Pfam" id="PF00535"/>
    </source>
</evidence>
<protein>
    <submittedName>
        <fullName evidence="2">Glycosyl transferase family 2</fullName>
    </submittedName>
</protein>
<dbReference type="Gene3D" id="3.90.550.10">
    <property type="entry name" value="Spore Coat Polysaccharide Biosynthesis Protein SpsA, Chain A"/>
    <property type="match status" value="1"/>
</dbReference>
<dbReference type="Gene3D" id="1.25.40.10">
    <property type="entry name" value="Tetratricopeptide repeat domain"/>
    <property type="match status" value="1"/>
</dbReference>
<organism evidence="2 3">
    <name type="scientific">Lachnoclostridium phytofermentans (strain ATCC 700394 / DSM 18823 / ISDg)</name>
    <name type="common">Clostridium phytofermentans</name>
    <dbReference type="NCBI Taxonomy" id="357809"/>
    <lineage>
        <taxon>Bacteria</taxon>
        <taxon>Bacillati</taxon>
        <taxon>Bacillota</taxon>
        <taxon>Clostridia</taxon>
        <taxon>Lachnospirales</taxon>
        <taxon>Lachnospiraceae</taxon>
    </lineage>
</organism>
<dbReference type="KEGG" id="cpy:Cphy_0323"/>
<dbReference type="PANTHER" id="PTHR43630:SF2">
    <property type="entry name" value="GLYCOSYLTRANSFERASE"/>
    <property type="match status" value="1"/>
</dbReference>
<dbReference type="CAZy" id="GT2">
    <property type="family name" value="Glycosyltransferase Family 2"/>
</dbReference>
<dbReference type="OrthoDB" id="9815923at2"/>
<dbReference type="Pfam" id="PF00535">
    <property type="entry name" value="Glycos_transf_2"/>
    <property type="match status" value="1"/>
</dbReference>
<dbReference type="Proteomes" id="UP000000370">
    <property type="component" value="Chromosome"/>
</dbReference>
<dbReference type="HOGENOM" id="CLU_023736_0_0_9"/>
<gene>
    <name evidence="2" type="ordered locus">Cphy_0323</name>
</gene>
<dbReference type="AlphaFoldDB" id="A9KSR6"/>
<accession>A9KSR6</accession>
<dbReference type="GO" id="GO:0016740">
    <property type="term" value="F:transferase activity"/>
    <property type="evidence" value="ECO:0007669"/>
    <property type="project" value="UniProtKB-KW"/>
</dbReference>
<dbReference type="STRING" id="357809.Cphy_0323"/>
<feature type="domain" description="Glycosyltransferase 2-like" evidence="1">
    <location>
        <begin position="5"/>
        <end position="138"/>
    </location>
</feature>
<dbReference type="PANTHER" id="PTHR43630">
    <property type="entry name" value="POLY-BETA-1,6-N-ACETYL-D-GLUCOSAMINE SYNTHASE"/>
    <property type="match status" value="1"/>
</dbReference>
<evidence type="ECO:0000313" key="2">
    <source>
        <dbReference type="EMBL" id="ABX40710.1"/>
    </source>
</evidence>
<evidence type="ECO:0000313" key="3">
    <source>
        <dbReference type="Proteomes" id="UP000000370"/>
    </source>
</evidence>
<dbReference type="InterPro" id="IPR029044">
    <property type="entry name" value="Nucleotide-diphossugar_trans"/>
</dbReference>
<dbReference type="eggNOG" id="COG0463">
    <property type="taxonomic scope" value="Bacteria"/>
</dbReference>
<dbReference type="CDD" id="cd02511">
    <property type="entry name" value="Beta4Glucosyltransferase"/>
    <property type="match status" value="1"/>
</dbReference>
<name>A9KSR6_LACP7</name>
<dbReference type="SUPFAM" id="SSF53448">
    <property type="entry name" value="Nucleotide-diphospho-sugar transferases"/>
    <property type="match status" value="1"/>
</dbReference>
<keyword evidence="3" id="KW-1185">Reference proteome</keyword>
<proteinExistence type="predicted"/>